<reference evidence="1 2" key="1">
    <citation type="journal article" date="2012" name="PLoS ONE">
        <title>Genome sequence and transcriptome analysis of the radioresistant bacterium Deinococcus gobiensis: insights into the extreme environmental adaptations.</title>
        <authorList>
            <person name="Yuan M."/>
            <person name="Chen M."/>
            <person name="Zhang W."/>
            <person name="Lu W."/>
            <person name="Wang J."/>
            <person name="Yang M."/>
            <person name="Zhao P."/>
            <person name="Tang R."/>
            <person name="Li X."/>
            <person name="Hao Y."/>
            <person name="Zhou Z."/>
            <person name="Zhan Y."/>
            <person name="Yu H."/>
            <person name="Teng C."/>
            <person name="Yan Y."/>
            <person name="Ping S."/>
            <person name="Wang Y."/>
            <person name="Lin M."/>
        </authorList>
    </citation>
    <scope>NUCLEOTIDE SEQUENCE [LARGE SCALE GENOMIC DNA]</scope>
    <source>
        <strain evidence="1 2">I-0</strain>
    </source>
</reference>
<proteinExistence type="predicted"/>
<dbReference type="PATRIC" id="fig|745776.4.peg.644"/>
<dbReference type="EMBL" id="CP002191">
    <property type="protein sequence ID" value="AFD24557.1"/>
    <property type="molecule type" value="Genomic_DNA"/>
</dbReference>
<dbReference type="AlphaFoldDB" id="H8GX17"/>
<dbReference type="KEGG" id="dgo:DGo_CA0630"/>
<sequence>MTPLTFVAKLEARPGREQEVYAAHRELRDIFQGEKVGA</sequence>
<evidence type="ECO:0000313" key="1">
    <source>
        <dbReference type="EMBL" id="AFD24557.1"/>
    </source>
</evidence>
<name>H8GX17_DEIGI</name>
<dbReference type="STRING" id="745776.DGo_CA0630"/>
<keyword evidence="2" id="KW-1185">Reference proteome</keyword>
<protein>
    <recommendedName>
        <fullName evidence="3">Antibiotic biosynthesis monooxygenase</fullName>
    </recommendedName>
</protein>
<accession>H8GX17</accession>
<dbReference type="Proteomes" id="UP000007575">
    <property type="component" value="Chromosome"/>
</dbReference>
<evidence type="ECO:0008006" key="3">
    <source>
        <dbReference type="Google" id="ProtNLM"/>
    </source>
</evidence>
<evidence type="ECO:0000313" key="2">
    <source>
        <dbReference type="Proteomes" id="UP000007575"/>
    </source>
</evidence>
<organism evidence="1 2">
    <name type="scientific">Deinococcus gobiensis (strain DSM 21396 / JCM 16679 / CGMCC 1.7299 / I-0)</name>
    <dbReference type="NCBI Taxonomy" id="745776"/>
    <lineage>
        <taxon>Bacteria</taxon>
        <taxon>Thermotogati</taxon>
        <taxon>Deinococcota</taxon>
        <taxon>Deinococci</taxon>
        <taxon>Deinococcales</taxon>
        <taxon>Deinococcaceae</taxon>
        <taxon>Deinococcus</taxon>
    </lineage>
</organism>
<dbReference type="HOGENOM" id="CLU_3327125_0_0_0"/>
<gene>
    <name evidence="1" type="ordered locus">DGo_CA0630</name>
</gene>